<keyword evidence="5" id="KW-1185">Reference proteome</keyword>
<dbReference type="Gene3D" id="3.90.226.10">
    <property type="entry name" value="2-enoyl-CoA Hydratase, Chain A, domain 1"/>
    <property type="match status" value="1"/>
</dbReference>
<dbReference type="OrthoDB" id="9774843at2"/>
<dbReference type="NCBIfam" id="NF006007">
    <property type="entry name" value="PRK08138.1"/>
    <property type="match status" value="1"/>
</dbReference>
<protein>
    <submittedName>
        <fullName evidence="4">Enoyl-CoA hydratase/carnithine racemase</fullName>
    </submittedName>
</protein>
<keyword evidence="2" id="KW-0456">Lyase</keyword>
<feature type="compositionally biased region" description="Pro residues" evidence="3">
    <location>
        <begin position="1"/>
        <end position="10"/>
    </location>
</feature>
<dbReference type="InterPro" id="IPR001753">
    <property type="entry name" value="Enoyl-CoA_hydra/iso"/>
</dbReference>
<dbReference type="Pfam" id="PF00378">
    <property type="entry name" value="ECH_1"/>
    <property type="match status" value="1"/>
</dbReference>
<dbReference type="FunFam" id="1.10.12.10:FF:000001">
    <property type="entry name" value="Probable enoyl-CoA hydratase, mitochondrial"/>
    <property type="match status" value="1"/>
</dbReference>
<evidence type="ECO:0000256" key="3">
    <source>
        <dbReference type="SAM" id="MobiDB-lite"/>
    </source>
</evidence>
<evidence type="ECO:0000313" key="4">
    <source>
        <dbReference type="EMBL" id="TCP12682.1"/>
    </source>
</evidence>
<dbReference type="FunFam" id="3.90.226.10:FF:000009">
    <property type="entry name" value="Carnitinyl-CoA dehydratase"/>
    <property type="match status" value="1"/>
</dbReference>
<name>A0A4R2MUT6_9BURK</name>
<dbReference type="AlphaFoldDB" id="A0A4R2MUT6"/>
<evidence type="ECO:0000313" key="5">
    <source>
        <dbReference type="Proteomes" id="UP000295182"/>
    </source>
</evidence>
<feature type="region of interest" description="Disordered" evidence="3">
    <location>
        <begin position="1"/>
        <end position="25"/>
    </location>
</feature>
<sequence>MRPDTPPPASAPSSSASAAPASPADSRELLVDYPHEGVAVVRLNRPQATNALSLHLQALLSQAFTQLAADPAVRVIVLTGGEKVFAAGGDIKSMEGAGPIEIMQRHTERVWAPIERCPKPIIAAVCGYAFGGGAELAMHCDIILAGEGASFSQPEIRIGIMPGIGGTQRLVRAVGKFNAMRMLLTGKPVGAEEARAMGLVSQVLPDDQVLPEALKMATLIATMPPLAAMQIKEVVLAGVDASLETALMLERKANQLLFATRDQKEGMQAFIEKRKPTFEGR</sequence>
<dbReference type="CDD" id="cd06558">
    <property type="entry name" value="crotonase-like"/>
    <property type="match status" value="1"/>
</dbReference>
<dbReference type="Proteomes" id="UP000295182">
    <property type="component" value="Unassembled WGS sequence"/>
</dbReference>
<dbReference type="SUPFAM" id="SSF52096">
    <property type="entry name" value="ClpP/crotonase"/>
    <property type="match status" value="1"/>
</dbReference>
<dbReference type="PANTHER" id="PTHR11941">
    <property type="entry name" value="ENOYL-COA HYDRATASE-RELATED"/>
    <property type="match status" value="1"/>
</dbReference>
<dbReference type="EMBL" id="SLXH01000036">
    <property type="protein sequence ID" value="TCP12682.1"/>
    <property type="molecule type" value="Genomic_DNA"/>
</dbReference>
<accession>A0A4R2MUT6</accession>
<comment type="similarity">
    <text evidence="1">Belongs to the enoyl-CoA hydratase/isomerase family.</text>
</comment>
<dbReference type="InterPro" id="IPR029045">
    <property type="entry name" value="ClpP/crotonase-like_dom_sf"/>
</dbReference>
<gene>
    <name evidence="4" type="ORF">EV674_13612</name>
</gene>
<dbReference type="RefSeq" id="WP_119014483.1">
    <property type="nucleotide sequence ID" value="NZ_QXNC01000038.1"/>
</dbReference>
<dbReference type="Gene3D" id="1.10.12.10">
    <property type="entry name" value="Lyase 2-enoyl-coa Hydratase, Chain A, domain 2"/>
    <property type="match status" value="1"/>
</dbReference>
<feature type="compositionally biased region" description="Low complexity" evidence="3">
    <location>
        <begin position="11"/>
        <end position="24"/>
    </location>
</feature>
<dbReference type="PANTHER" id="PTHR11941:SF54">
    <property type="entry name" value="ENOYL-COA HYDRATASE, MITOCHONDRIAL"/>
    <property type="match status" value="1"/>
</dbReference>
<dbReference type="InterPro" id="IPR014748">
    <property type="entry name" value="Enoyl-CoA_hydra_C"/>
</dbReference>
<evidence type="ECO:0000256" key="1">
    <source>
        <dbReference type="ARBA" id="ARBA00005254"/>
    </source>
</evidence>
<dbReference type="GO" id="GO:0006635">
    <property type="term" value="P:fatty acid beta-oxidation"/>
    <property type="evidence" value="ECO:0007669"/>
    <property type="project" value="TreeGrafter"/>
</dbReference>
<evidence type="ECO:0000256" key="2">
    <source>
        <dbReference type="ARBA" id="ARBA00023239"/>
    </source>
</evidence>
<dbReference type="GO" id="GO:0016836">
    <property type="term" value="F:hydro-lyase activity"/>
    <property type="evidence" value="ECO:0007669"/>
    <property type="project" value="UniProtKB-ARBA"/>
</dbReference>
<reference evidence="4 5" key="1">
    <citation type="submission" date="2019-03" db="EMBL/GenBank/DDBJ databases">
        <title>Genomic Encyclopedia of Type Strains, Phase IV (KMG-IV): sequencing the most valuable type-strain genomes for metagenomic binning, comparative biology and taxonomic classification.</title>
        <authorList>
            <person name="Goeker M."/>
        </authorList>
    </citation>
    <scope>NUCLEOTIDE SEQUENCE [LARGE SCALE GENOMIC DNA]</scope>
    <source>
        <strain evidence="4 5">DSM 1837</strain>
    </source>
</reference>
<comment type="caution">
    <text evidence="4">The sequence shown here is derived from an EMBL/GenBank/DDBJ whole genome shotgun (WGS) entry which is preliminary data.</text>
</comment>
<organism evidence="4 5">
    <name type="scientific">Simplicispira metamorpha</name>
    <dbReference type="NCBI Taxonomy" id="80881"/>
    <lineage>
        <taxon>Bacteria</taxon>
        <taxon>Pseudomonadati</taxon>
        <taxon>Pseudomonadota</taxon>
        <taxon>Betaproteobacteria</taxon>
        <taxon>Burkholderiales</taxon>
        <taxon>Comamonadaceae</taxon>
        <taxon>Simplicispira</taxon>
    </lineage>
</organism>
<proteinExistence type="inferred from homology"/>